<comment type="function">
    <text evidence="1">Required for ubiquinone (coenzyme Q) biosynthesis. Binds hydrophobic ubiquinone biosynthetic intermediates via its SCP2 domain and is essential for the stability of the Ubi complex. May constitute a docking platform where Ubi enzymes assemble and access their SCP2-bound polyprenyl substrates.</text>
</comment>
<keyword evidence="1" id="KW-0831">Ubiquinone biosynthesis</keyword>
<comment type="similarity">
    <text evidence="1">Belongs to the UbiJ family.</text>
</comment>
<dbReference type="PANTHER" id="PTHR38693:SF1">
    <property type="entry name" value="UBIQUINONE BIOSYNTHESIS ACCESSORY FACTOR UBIJ"/>
    <property type="match status" value="1"/>
</dbReference>
<dbReference type="RefSeq" id="WP_048875701.1">
    <property type="nucleotide sequence ID" value="NZ_CP011126.1"/>
</dbReference>
<evidence type="ECO:0000256" key="1">
    <source>
        <dbReference type="HAMAP-Rule" id="MF_02215"/>
    </source>
</evidence>
<dbReference type="HAMAP" id="MF_02215">
    <property type="entry name" value="UbiJ"/>
    <property type="match status" value="1"/>
</dbReference>
<dbReference type="InterPro" id="IPR003033">
    <property type="entry name" value="SCP2_sterol-bd_dom"/>
</dbReference>
<dbReference type="InterPro" id="IPR036527">
    <property type="entry name" value="SCP2_sterol-bd_dom_sf"/>
</dbReference>
<protein>
    <recommendedName>
        <fullName evidence="1">Ubiquinone biosynthesis accessory factor UbiJ</fullName>
    </recommendedName>
</protein>
<gene>
    <name evidence="1" type="primary">ubiJ</name>
    <name evidence="3" type="ORF">CleRT_15450</name>
</gene>
<reference evidence="3 4" key="1">
    <citation type="journal article" date="2015" name="Genome Biol. Evol.">
        <title>Distinctive Genome Reduction Rates Revealed by Genomic Analyses of Two Coxiella-Like Endosymbionts in Ticks.</title>
        <authorList>
            <person name="Gottlieb Y."/>
            <person name="Lalzar I."/>
            <person name="Klasson L."/>
        </authorList>
    </citation>
    <scope>NUCLEOTIDE SEQUENCE [LARGE SCALE GENOMIC DNA]</scope>
    <source>
        <strain evidence="3 4">CRt</strain>
    </source>
</reference>
<dbReference type="EMBL" id="CP011126">
    <property type="protein sequence ID" value="AKQ34016.1"/>
    <property type="molecule type" value="Genomic_DNA"/>
</dbReference>
<dbReference type="SUPFAM" id="SSF55718">
    <property type="entry name" value="SCP-like"/>
    <property type="match status" value="1"/>
</dbReference>
<evidence type="ECO:0000313" key="4">
    <source>
        <dbReference type="Proteomes" id="UP000063965"/>
    </source>
</evidence>
<name>A0ABM5UVJ2_9COXI</name>
<keyword evidence="4" id="KW-1185">Reference proteome</keyword>
<dbReference type="InterPro" id="IPR038989">
    <property type="entry name" value="UbiJ"/>
</dbReference>
<evidence type="ECO:0000259" key="2">
    <source>
        <dbReference type="Pfam" id="PF02036"/>
    </source>
</evidence>
<sequence length="204" mass="23266">MFTLALSSLEKIISAYLQLDSDHVQRLSLLENKIIKVRIIDWNTEFFILPTKKGLQLTAARKKEPDTIISGTLLNLFKTCCAKGSSSALFKNQVEISGDTWVGEQIRDILTGIDIDWEEYLSKITGDILAHQIGLQVRRAANFGKFALKAFRMEVQDYLQNESQIMPSSEEIEFFIQSVTDLKHNVDRVEARIQRLMIKMDPTA</sequence>
<dbReference type="PANTHER" id="PTHR38693">
    <property type="entry name" value="UBIQUINONE BIOSYNTHESIS PROTEIN UBIJ"/>
    <property type="match status" value="1"/>
</dbReference>
<organism evidence="3 4">
    <name type="scientific">Candidatus Coxiella mudrowiae</name>
    <dbReference type="NCBI Taxonomy" id="2054173"/>
    <lineage>
        <taxon>Bacteria</taxon>
        <taxon>Pseudomonadati</taxon>
        <taxon>Pseudomonadota</taxon>
        <taxon>Gammaproteobacteria</taxon>
        <taxon>Legionellales</taxon>
        <taxon>Coxiellaceae</taxon>
        <taxon>Coxiella</taxon>
    </lineage>
</organism>
<keyword evidence="1" id="KW-0963">Cytoplasm</keyword>
<evidence type="ECO:0000313" key="3">
    <source>
        <dbReference type="EMBL" id="AKQ34016.1"/>
    </source>
</evidence>
<feature type="domain" description="SCP2" evidence="2">
    <location>
        <begin position="15"/>
        <end position="110"/>
    </location>
</feature>
<proteinExistence type="inferred from homology"/>
<accession>A0ABM5UVJ2</accession>
<dbReference type="Pfam" id="PF02036">
    <property type="entry name" value="SCP2"/>
    <property type="match status" value="1"/>
</dbReference>
<dbReference type="Proteomes" id="UP000063965">
    <property type="component" value="Chromosome"/>
</dbReference>
<comment type="pathway">
    <text evidence="1">Cofactor biosynthesis; ubiquinone biosynthesis.</text>
</comment>
<comment type="subcellular location">
    <subcellularLocation>
        <location evidence="1">Cytoplasm</location>
    </subcellularLocation>
</comment>